<dbReference type="EMBL" id="JAGSOT010000029">
    <property type="protein sequence ID" value="MBR7796534.1"/>
    <property type="molecule type" value="Genomic_DNA"/>
</dbReference>
<evidence type="ECO:0000259" key="10">
    <source>
        <dbReference type="PROSITE" id="PS50109"/>
    </source>
</evidence>
<keyword evidence="5" id="KW-0547">Nucleotide-binding</keyword>
<keyword evidence="9" id="KW-1133">Transmembrane helix</keyword>
<organism evidence="11 12">
    <name type="scientific">Virgibacillus salarius</name>
    <dbReference type="NCBI Taxonomy" id="447199"/>
    <lineage>
        <taxon>Bacteria</taxon>
        <taxon>Bacillati</taxon>
        <taxon>Bacillota</taxon>
        <taxon>Bacilli</taxon>
        <taxon>Bacillales</taxon>
        <taxon>Bacillaceae</taxon>
        <taxon>Virgibacillus</taxon>
    </lineage>
</organism>
<keyword evidence="9" id="KW-0812">Transmembrane</keyword>
<keyword evidence="6 11" id="KW-0418">Kinase</keyword>
<keyword evidence="8" id="KW-0902">Two-component regulatory system</keyword>
<evidence type="ECO:0000256" key="1">
    <source>
        <dbReference type="ARBA" id="ARBA00000085"/>
    </source>
</evidence>
<dbReference type="InterPro" id="IPR050482">
    <property type="entry name" value="Sensor_HK_TwoCompSys"/>
</dbReference>
<dbReference type="EC" id="2.7.13.3" evidence="2"/>
<dbReference type="Gene3D" id="3.30.565.10">
    <property type="entry name" value="Histidine kinase-like ATPase, C-terminal domain"/>
    <property type="match status" value="1"/>
</dbReference>
<keyword evidence="7" id="KW-0067">ATP-binding</keyword>
<dbReference type="InterPro" id="IPR005467">
    <property type="entry name" value="His_kinase_dom"/>
</dbReference>
<feature type="transmembrane region" description="Helical" evidence="9">
    <location>
        <begin position="64"/>
        <end position="84"/>
    </location>
</feature>
<keyword evidence="3" id="KW-0597">Phosphoprotein</keyword>
<dbReference type="Gene3D" id="1.20.5.1930">
    <property type="match status" value="1"/>
</dbReference>
<dbReference type="RefSeq" id="WP_051388358.1">
    <property type="nucleotide sequence ID" value="NZ_BAAACY010000017.1"/>
</dbReference>
<keyword evidence="4" id="KW-0808">Transferase</keyword>
<feature type="transmembrane region" description="Helical" evidence="9">
    <location>
        <begin position="32"/>
        <end position="52"/>
    </location>
</feature>
<dbReference type="PANTHER" id="PTHR24421:SF10">
    <property type="entry name" value="NITRATE_NITRITE SENSOR PROTEIN NARQ"/>
    <property type="match status" value="1"/>
</dbReference>
<dbReference type="PANTHER" id="PTHR24421">
    <property type="entry name" value="NITRATE/NITRITE SENSOR PROTEIN NARX-RELATED"/>
    <property type="match status" value="1"/>
</dbReference>
<comment type="catalytic activity">
    <reaction evidence="1">
        <text>ATP + protein L-histidine = ADP + protein N-phospho-L-histidine.</text>
        <dbReference type="EC" id="2.7.13.3"/>
    </reaction>
</comment>
<evidence type="ECO:0000256" key="7">
    <source>
        <dbReference type="ARBA" id="ARBA00022840"/>
    </source>
</evidence>
<evidence type="ECO:0000256" key="4">
    <source>
        <dbReference type="ARBA" id="ARBA00022679"/>
    </source>
</evidence>
<gene>
    <name evidence="11" type="ORF">KCX74_10840</name>
</gene>
<name>A0A941I997_9BACI</name>
<reference evidence="11" key="1">
    <citation type="submission" date="2021-04" db="EMBL/GenBank/DDBJ databases">
        <title>Isolation and polyphasic classification of algal microorganism.</title>
        <authorList>
            <person name="Wang S."/>
        </authorList>
    </citation>
    <scope>NUCLEOTIDE SEQUENCE</scope>
    <source>
        <strain evidence="11">720a</strain>
    </source>
</reference>
<dbReference type="InterPro" id="IPR011712">
    <property type="entry name" value="Sig_transdc_His_kin_sub3_dim/P"/>
</dbReference>
<evidence type="ECO:0000256" key="2">
    <source>
        <dbReference type="ARBA" id="ARBA00012438"/>
    </source>
</evidence>
<keyword evidence="9" id="KW-0472">Membrane</keyword>
<evidence type="ECO:0000256" key="9">
    <source>
        <dbReference type="SAM" id="Phobius"/>
    </source>
</evidence>
<dbReference type="GO" id="GO:0016020">
    <property type="term" value="C:membrane"/>
    <property type="evidence" value="ECO:0007669"/>
    <property type="project" value="InterPro"/>
</dbReference>
<dbReference type="InterPro" id="IPR036890">
    <property type="entry name" value="HATPase_C_sf"/>
</dbReference>
<evidence type="ECO:0000256" key="5">
    <source>
        <dbReference type="ARBA" id="ARBA00022741"/>
    </source>
</evidence>
<evidence type="ECO:0000256" key="3">
    <source>
        <dbReference type="ARBA" id="ARBA00022553"/>
    </source>
</evidence>
<dbReference type="GO" id="GO:0046983">
    <property type="term" value="F:protein dimerization activity"/>
    <property type="evidence" value="ECO:0007669"/>
    <property type="project" value="InterPro"/>
</dbReference>
<proteinExistence type="predicted"/>
<comment type="caution">
    <text evidence="11">The sequence shown here is derived from an EMBL/GenBank/DDBJ whole genome shotgun (WGS) entry which is preliminary data.</text>
</comment>
<keyword evidence="12" id="KW-1185">Reference proteome</keyword>
<dbReference type="CDD" id="cd16917">
    <property type="entry name" value="HATPase_UhpB-NarQ-NarX-like"/>
    <property type="match status" value="1"/>
</dbReference>
<sequence length="390" mass="44604">MSQSFEKKLDLIIIIGLIITLPLLSLDQQEHFLQIYLFTILFIITYIIRNFIFHVDLHSLKGGIILFIQLFIALAINIYDNSFISEIYLLVLVGEAAMHRTKQFSIPFTFLAYTFFVIGRFINYPSFESLHFIIPKSLEFVSFFALSYLAKIIVNQKQQLAKAYESIKKAALSLEENTLFAERTRISREIHDTIGHTLTTTIMGVKASNKLIDHDKKKAKQLLNDIQIQLQNGLNDVRKSVKLLNNQQSFIEFLPSITSLLEDTIDQTGITIDYHIDAPNLHISPKQELVIYRALQEGLTNGIRHGPSTHFEFLLYKEDSNTIFKLIDNGRGFDIKQATLGFGLISMQERVRELKGEWLITSLPNNGGTELMISLPSISQSQKYENKKLG</sequence>
<accession>A0A941I997</accession>
<protein>
    <recommendedName>
        <fullName evidence="2">histidine kinase</fullName>
        <ecNumber evidence="2">2.7.13.3</ecNumber>
    </recommendedName>
</protein>
<dbReference type="GO" id="GO:0005524">
    <property type="term" value="F:ATP binding"/>
    <property type="evidence" value="ECO:0007669"/>
    <property type="project" value="UniProtKB-KW"/>
</dbReference>
<dbReference type="AlphaFoldDB" id="A0A941I997"/>
<dbReference type="Pfam" id="PF07730">
    <property type="entry name" value="HisKA_3"/>
    <property type="match status" value="1"/>
</dbReference>
<evidence type="ECO:0000313" key="12">
    <source>
        <dbReference type="Proteomes" id="UP000675284"/>
    </source>
</evidence>
<dbReference type="SUPFAM" id="SSF55874">
    <property type="entry name" value="ATPase domain of HSP90 chaperone/DNA topoisomerase II/histidine kinase"/>
    <property type="match status" value="1"/>
</dbReference>
<dbReference type="GO" id="GO:0000155">
    <property type="term" value="F:phosphorelay sensor kinase activity"/>
    <property type="evidence" value="ECO:0007669"/>
    <property type="project" value="InterPro"/>
</dbReference>
<feature type="transmembrane region" description="Helical" evidence="9">
    <location>
        <begin position="130"/>
        <end position="150"/>
    </location>
</feature>
<evidence type="ECO:0000313" key="11">
    <source>
        <dbReference type="EMBL" id="MBR7796534.1"/>
    </source>
</evidence>
<dbReference type="Proteomes" id="UP000675284">
    <property type="component" value="Unassembled WGS sequence"/>
</dbReference>
<feature type="domain" description="Histidine kinase" evidence="10">
    <location>
        <begin position="193"/>
        <end position="379"/>
    </location>
</feature>
<evidence type="ECO:0000256" key="8">
    <source>
        <dbReference type="ARBA" id="ARBA00023012"/>
    </source>
</evidence>
<evidence type="ECO:0000256" key="6">
    <source>
        <dbReference type="ARBA" id="ARBA00022777"/>
    </source>
</evidence>
<dbReference type="PROSITE" id="PS50109">
    <property type="entry name" value="HIS_KIN"/>
    <property type="match status" value="1"/>
</dbReference>
<feature type="transmembrane region" description="Helical" evidence="9">
    <location>
        <begin position="104"/>
        <end position="123"/>
    </location>
</feature>
<feature type="transmembrane region" description="Helical" evidence="9">
    <location>
        <begin position="9"/>
        <end position="26"/>
    </location>
</feature>